<organism evidence="4 5">
    <name type="scientific">Paenibacillus illinoisensis</name>
    <dbReference type="NCBI Taxonomy" id="59845"/>
    <lineage>
        <taxon>Bacteria</taxon>
        <taxon>Bacillati</taxon>
        <taxon>Bacillota</taxon>
        <taxon>Bacilli</taxon>
        <taxon>Bacillales</taxon>
        <taxon>Paenibacillaceae</taxon>
        <taxon>Paenibacillus</taxon>
    </lineage>
</organism>
<proteinExistence type="predicted"/>
<comment type="caution">
    <text evidence="4">The sequence shown here is derived from an EMBL/GenBank/DDBJ whole genome shotgun (WGS) entry which is preliminary data.</text>
</comment>
<keyword evidence="1" id="KW-0547">Nucleotide-binding</keyword>
<dbReference type="InterPro" id="IPR050102">
    <property type="entry name" value="tRNA_sulfurtransferase_ThiI"/>
</dbReference>
<dbReference type="PANTHER" id="PTHR43209">
    <property type="entry name" value="TRNA SULFURTRANSFERASE"/>
    <property type="match status" value="1"/>
</dbReference>
<dbReference type="GO" id="GO:0004810">
    <property type="term" value="F:CCA tRNA nucleotidyltransferase activity"/>
    <property type="evidence" value="ECO:0007669"/>
    <property type="project" value="InterPro"/>
</dbReference>
<dbReference type="GO" id="GO:0005524">
    <property type="term" value="F:ATP binding"/>
    <property type="evidence" value="ECO:0007669"/>
    <property type="project" value="UniProtKB-KW"/>
</dbReference>
<dbReference type="PANTHER" id="PTHR43209:SF1">
    <property type="entry name" value="TRNA SULFURTRANSFERASE"/>
    <property type="match status" value="1"/>
</dbReference>
<reference evidence="4 5" key="1">
    <citation type="submission" date="2018-01" db="EMBL/GenBank/DDBJ databases">
        <title>Genome sequence of the PGP bacterium Paenibacillus illinoisensis E3.</title>
        <authorList>
            <person name="Rolli E."/>
            <person name="Marasco R."/>
            <person name="Bessem C."/>
            <person name="Michoud G."/>
            <person name="Gaiarsa S."/>
            <person name="Borin S."/>
            <person name="Daffonchio D."/>
        </authorList>
    </citation>
    <scope>NUCLEOTIDE SEQUENCE [LARGE SCALE GENOMIC DNA]</scope>
    <source>
        <strain evidence="4 5">E3</strain>
    </source>
</reference>
<dbReference type="AlphaFoldDB" id="A0A2W0CI01"/>
<keyword evidence="2" id="KW-0067">ATP-binding</keyword>
<keyword evidence="4" id="KW-0808">Transferase</keyword>
<dbReference type="InterPro" id="IPR014729">
    <property type="entry name" value="Rossmann-like_a/b/a_fold"/>
</dbReference>
<dbReference type="GO" id="GO:0005829">
    <property type="term" value="C:cytosol"/>
    <property type="evidence" value="ECO:0007669"/>
    <property type="project" value="TreeGrafter"/>
</dbReference>
<sequence>MNVIGRATELPLLRPLVMMDKQEIITLSKQIGTYDISILPYEDCCTLFVPKSPTTNPNLRIVDKIEATMSHLPEWVDEAVAQTETIVLYAGEAAPATSENTGNEIKEDWF</sequence>
<dbReference type="InterPro" id="IPR020536">
    <property type="entry name" value="ThiI_AANH"/>
</dbReference>
<dbReference type="GO" id="GO:0002937">
    <property type="term" value="P:tRNA 4-thiouridine biosynthesis"/>
    <property type="evidence" value="ECO:0007669"/>
    <property type="project" value="TreeGrafter"/>
</dbReference>
<dbReference type="SUPFAM" id="SSF52402">
    <property type="entry name" value="Adenine nucleotide alpha hydrolases-like"/>
    <property type="match status" value="1"/>
</dbReference>
<dbReference type="Gene3D" id="3.40.50.620">
    <property type="entry name" value="HUPs"/>
    <property type="match status" value="1"/>
</dbReference>
<evidence type="ECO:0000259" key="3">
    <source>
        <dbReference type="Pfam" id="PF02568"/>
    </source>
</evidence>
<name>A0A2W0CI01_9BACL</name>
<evidence type="ECO:0000256" key="1">
    <source>
        <dbReference type="ARBA" id="ARBA00022741"/>
    </source>
</evidence>
<dbReference type="Proteomes" id="UP000247459">
    <property type="component" value="Unassembled WGS sequence"/>
</dbReference>
<dbReference type="Pfam" id="PF02568">
    <property type="entry name" value="ThiI"/>
    <property type="match status" value="1"/>
</dbReference>
<protein>
    <submittedName>
        <fullName evidence="4">Putative tRNA sulfurtransferase</fullName>
    </submittedName>
</protein>
<dbReference type="EMBL" id="PRLG01000021">
    <property type="protein sequence ID" value="PYY27458.1"/>
    <property type="molecule type" value="Genomic_DNA"/>
</dbReference>
<evidence type="ECO:0000256" key="2">
    <source>
        <dbReference type="ARBA" id="ARBA00022840"/>
    </source>
</evidence>
<evidence type="ECO:0000313" key="4">
    <source>
        <dbReference type="EMBL" id="PYY27458.1"/>
    </source>
</evidence>
<feature type="domain" description="Thil AANH" evidence="3">
    <location>
        <begin position="1"/>
        <end position="68"/>
    </location>
</feature>
<evidence type="ECO:0000313" key="5">
    <source>
        <dbReference type="Proteomes" id="UP000247459"/>
    </source>
</evidence>
<gene>
    <name evidence="4" type="primary">thiI</name>
    <name evidence="4" type="ORF">PIL02S_04036</name>
</gene>
<accession>A0A2W0CI01</accession>
<dbReference type="GO" id="GO:0052837">
    <property type="term" value="P:thiazole biosynthetic process"/>
    <property type="evidence" value="ECO:0007669"/>
    <property type="project" value="TreeGrafter"/>
</dbReference>